<comment type="caution">
    <text evidence="8">The sequence shown here is derived from an EMBL/GenBank/DDBJ whole genome shotgun (WGS) entry which is preliminary data.</text>
</comment>
<keyword evidence="9" id="KW-1185">Reference proteome</keyword>
<evidence type="ECO:0000256" key="3">
    <source>
        <dbReference type="ARBA" id="ARBA00023125"/>
    </source>
</evidence>
<evidence type="ECO:0000256" key="1">
    <source>
        <dbReference type="ARBA" id="ARBA00008857"/>
    </source>
</evidence>
<evidence type="ECO:0000256" key="4">
    <source>
        <dbReference type="ARBA" id="ARBA00023172"/>
    </source>
</evidence>
<keyword evidence="2" id="KW-0229">DNA integration</keyword>
<evidence type="ECO:0000259" key="7">
    <source>
        <dbReference type="PROSITE" id="PS51900"/>
    </source>
</evidence>
<dbReference type="AlphaFoldDB" id="A0A8J7LW24"/>
<dbReference type="PROSITE" id="PS51900">
    <property type="entry name" value="CB"/>
    <property type="match status" value="1"/>
</dbReference>
<dbReference type="Gene3D" id="3.30.160.390">
    <property type="entry name" value="Integrase, DNA-binding domain"/>
    <property type="match status" value="1"/>
</dbReference>
<dbReference type="GO" id="GO:0015074">
    <property type="term" value="P:DNA integration"/>
    <property type="evidence" value="ECO:0007669"/>
    <property type="project" value="UniProtKB-KW"/>
</dbReference>
<dbReference type="InterPro" id="IPR010998">
    <property type="entry name" value="Integrase_recombinase_N"/>
</dbReference>
<dbReference type="GO" id="GO:0003677">
    <property type="term" value="F:DNA binding"/>
    <property type="evidence" value="ECO:0007669"/>
    <property type="project" value="UniProtKB-UniRule"/>
</dbReference>
<dbReference type="PROSITE" id="PS51898">
    <property type="entry name" value="TYR_RECOMBINASE"/>
    <property type="match status" value="1"/>
</dbReference>
<organism evidence="8 9">
    <name type="scientific">Geomesophilobacter sediminis</name>
    <dbReference type="NCBI Taxonomy" id="2798584"/>
    <lineage>
        <taxon>Bacteria</taxon>
        <taxon>Pseudomonadati</taxon>
        <taxon>Thermodesulfobacteriota</taxon>
        <taxon>Desulfuromonadia</taxon>
        <taxon>Geobacterales</taxon>
        <taxon>Geobacteraceae</taxon>
        <taxon>Geomesophilobacter</taxon>
    </lineage>
</organism>
<evidence type="ECO:0000256" key="2">
    <source>
        <dbReference type="ARBA" id="ARBA00022908"/>
    </source>
</evidence>
<evidence type="ECO:0000313" key="8">
    <source>
        <dbReference type="EMBL" id="MBJ6725410.1"/>
    </source>
</evidence>
<feature type="domain" description="Core-binding (CB)" evidence="7">
    <location>
        <begin position="100"/>
        <end position="179"/>
    </location>
</feature>
<keyword evidence="3 5" id="KW-0238">DNA-binding</keyword>
<dbReference type="InterPro" id="IPR038488">
    <property type="entry name" value="Integrase_DNA-bd_sf"/>
</dbReference>
<dbReference type="RefSeq" id="WP_199384306.1">
    <property type="nucleotide sequence ID" value="NZ_JAEMHM010000009.1"/>
</dbReference>
<accession>A0A8J7LW24</accession>
<dbReference type="PANTHER" id="PTHR30629">
    <property type="entry name" value="PROPHAGE INTEGRASE"/>
    <property type="match status" value="1"/>
</dbReference>
<name>A0A8J7LW24_9BACT</name>
<sequence length="408" mass="46938">MGKDFKLTKTTVERLPYAEKGKQNDFFDSELPSFGVRVSHSAKTYFVRKRINGKNARVNIGRHGVLTADTARKEAIMVIADLGKGVDINREKAKARVRGMTLAEVLDKYFVARTGLKPRTIKTYRDLFRLYLADWLRKPLEEITKDMVARRHLEIAKNHGDAAANNTMRTLRAIYNFGNEILDDTLPVNPVKRLSNTKQWFTIERRQTVIEEVDLPAWFAAVNGLENVTIRDFFLLLLLTGARRTETASLPWGDVDLEKRRFVLMRTKNGKPLYLPMSDFIFDLFTRRSECRENAFVFPGSGKDGHLKDPRKQMLKVTAQTGVEFCIHDMRRTFTSAIDGVVGYYELKKLLNHSTRTDDVTAGYVIKNLEKLRPLMQKVTDHILSLCRRPEQETGNIIDIEARRKDRA</sequence>
<dbReference type="InterPro" id="IPR044068">
    <property type="entry name" value="CB"/>
</dbReference>
<protein>
    <submittedName>
        <fullName evidence="8">Tyrosine-type recombinase/integrase</fullName>
    </submittedName>
</protein>
<dbReference type="InterPro" id="IPR011010">
    <property type="entry name" value="DNA_brk_join_enz"/>
</dbReference>
<dbReference type="InterPro" id="IPR013762">
    <property type="entry name" value="Integrase-like_cat_sf"/>
</dbReference>
<dbReference type="Pfam" id="PF13356">
    <property type="entry name" value="Arm-DNA-bind_3"/>
    <property type="match status" value="1"/>
</dbReference>
<dbReference type="InterPro" id="IPR025166">
    <property type="entry name" value="Integrase_DNA_bind_dom"/>
</dbReference>
<dbReference type="InterPro" id="IPR050808">
    <property type="entry name" value="Phage_Integrase"/>
</dbReference>
<dbReference type="PANTHER" id="PTHR30629:SF2">
    <property type="entry name" value="PROPHAGE INTEGRASE INTS-RELATED"/>
    <property type="match status" value="1"/>
</dbReference>
<dbReference type="Gene3D" id="1.10.150.130">
    <property type="match status" value="1"/>
</dbReference>
<proteinExistence type="inferred from homology"/>
<keyword evidence="4" id="KW-0233">DNA recombination</keyword>
<dbReference type="EMBL" id="JAEMHM010000009">
    <property type="protein sequence ID" value="MBJ6725410.1"/>
    <property type="molecule type" value="Genomic_DNA"/>
</dbReference>
<dbReference type="CDD" id="cd00796">
    <property type="entry name" value="INT_Rci_Hp1_C"/>
    <property type="match status" value="1"/>
</dbReference>
<dbReference type="Proteomes" id="UP000636888">
    <property type="component" value="Unassembled WGS sequence"/>
</dbReference>
<feature type="domain" description="Tyr recombinase" evidence="6">
    <location>
        <begin position="204"/>
        <end position="377"/>
    </location>
</feature>
<reference evidence="8" key="1">
    <citation type="submission" date="2020-12" db="EMBL/GenBank/DDBJ databases">
        <title>Geomonas sp. Red875, isolated from river sediment.</title>
        <authorList>
            <person name="Xu Z."/>
            <person name="Zhang Z."/>
            <person name="Masuda Y."/>
            <person name="Itoh H."/>
            <person name="Senoo K."/>
        </authorList>
    </citation>
    <scope>NUCLEOTIDE SEQUENCE</scope>
    <source>
        <strain evidence="8">Red875</strain>
    </source>
</reference>
<dbReference type="Pfam" id="PF00589">
    <property type="entry name" value="Phage_integrase"/>
    <property type="match status" value="1"/>
</dbReference>
<comment type="similarity">
    <text evidence="1">Belongs to the 'phage' integrase family.</text>
</comment>
<dbReference type="Gene3D" id="1.10.443.10">
    <property type="entry name" value="Intergrase catalytic core"/>
    <property type="match status" value="1"/>
</dbReference>
<evidence type="ECO:0000313" key="9">
    <source>
        <dbReference type="Proteomes" id="UP000636888"/>
    </source>
</evidence>
<evidence type="ECO:0000256" key="5">
    <source>
        <dbReference type="PROSITE-ProRule" id="PRU01248"/>
    </source>
</evidence>
<dbReference type="InterPro" id="IPR002104">
    <property type="entry name" value="Integrase_catalytic"/>
</dbReference>
<dbReference type="SUPFAM" id="SSF56349">
    <property type="entry name" value="DNA breaking-rejoining enzymes"/>
    <property type="match status" value="1"/>
</dbReference>
<dbReference type="GO" id="GO:0006310">
    <property type="term" value="P:DNA recombination"/>
    <property type="evidence" value="ECO:0007669"/>
    <property type="project" value="UniProtKB-KW"/>
</dbReference>
<evidence type="ECO:0000259" key="6">
    <source>
        <dbReference type="PROSITE" id="PS51898"/>
    </source>
</evidence>
<gene>
    <name evidence="8" type="ORF">JFN93_11880</name>
</gene>